<comment type="caution">
    <text evidence="10">The sequence shown here is derived from an EMBL/GenBank/DDBJ whole genome shotgun (WGS) entry which is preliminary data.</text>
</comment>
<keyword evidence="5" id="KW-0805">Transcription regulation</keyword>
<keyword evidence="3 8" id="KW-0863">Zinc-finger</keyword>
<evidence type="ECO:0000256" key="8">
    <source>
        <dbReference type="PROSITE-ProRule" id="PRU00027"/>
    </source>
</evidence>
<keyword evidence="6" id="KW-0804">Transcription</keyword>
<evidence type="ECO:0000313" key="11">
    <source>
        <dbReference type="Proteomes" id="UP001152622"/>
    </source>
</evidence>
<organism evidence="10 11">
    <name type="scientific">Synaphobranchus kaupii</name>
    <name type="common">Kaup's arrowtooth eel</name>
    <dbReference type="NCBI Taxonomy" id="118154"/>
    <lineage>
        <taxon>Eukaryota</taxon>
        <taxon>Metazoa</taxon>
        <taxon>Chordata</taxon>
        <taxon>Craniata</taxon>
        <taxon>Vertebrata</taxon>
        <taxon>Euteleostomi</taxon>
        <taxon>Actinopterygii</taxon>
        <taxon>Neopterygii</taxon>
        <taxon>Teleostei</taxon>
        <taxon>Anguilliformes</taxon>
        <taxon>Synaphobranchidae</taxon>
        <taxon>Synaphobranchus</taxon>
    </lineage>
</organism>
<dbReference type="AlphaFoldDB" id="A0A9Q1II69"/>
<evidence type="ECO:0000256" key="5">
    <source>
        <dbReference type="ARBA" id="ARBA00023015"/>
    </source>
</evidence>
<dbReference type="GO" id="GO:0003677">
    <property type="term" value="F:DNA binding"/>
    <property type="evidence" value="ECO:0007669"/>
    <property type="project" value="InterPro"/>
</dbReference>
<dbReference type="GO" id="GO:0009791">
    <property type="term" value="P:post-embryonic development"/>
    <property type="evidence" value="ECO:0007669"/>
    <property type="project" value="UniProtKB-ARBA"/>
</dbReference>
<evidence type="ECO:0000256" key="7">
    <source>
        <dbReference type="ARBA" id="ARBA00023242"/>
    </source>
</evidence>
<evidence type="ECO:0000256" key="4">
    <source>
        <dbReference type="ARBA" id="ARBA00022833"/>
    </source>
</evidence>
<feature type="domain" description="BED-type" evidence="9">
    <location>
        <begin position="4"/>
        <end position="65"/>
    </location>
</feature>
<dbReference type="PANTHER" id="PTHR46481:SF10">
    <property type="entry name" value="ZINC FINGER BED DOMAIN-CONTAINING PROTEIN 39"/>
    <property type="match status" value="1"/>
</dbReference>
<dbReference type="InterPro" id="IPR003656">
    <property type="entry name" value="Znf_BED"/>
</dbReference>
<dbReference type="InterPro" id="IPR036236">
    <property type="entry name" value="Znf_C2H2_sf"/>
</dbReference>
<dbReference type="GO" id="GO:0008270">
    <property type="term" value="F:zinc ion binding"/>
    <property type="evidence" value="ECO:0007669"/>
    <property type="project" value="UniProtKB-KW"/>
</dbReference>
<evidence type="ECO:0000313" key="10">
    <source>
        <dbReference type="EMBL" id="KAJ8342733.1"/>
    </source>
</evidence>
<dbReference type="GO" id="GO:0005634">
    <property type="term" value="C:nucleus"/>
    <property type="evidence" value="ECO:0007669"/>
    <property type="project" value="UniProtKB-SubCell"/>
</dbReference>
<evidence type="ECO:0000256" key="1">
    <source>
        <dbReference type="ARBA" id="ARBA00004123"/>
    </source>
</evidence>
<keyword evidence="4" id="KW-0862">Zinc</keyword>
<reference evidence="10" key="1">
    <citation type="journal article" date="2023" name="Science">
        <title>Genome structures resolve the early diversification of teleost fishes.</title>
        <authorList>
            <person name="Parey E."/>
            <person name="Louis A."/>
            <person name="Montfort J."/>
            <person name="Bouchez O."/>
            <person name="Roques C."/>
            <person name="Iampietro C."/>
            <person name="Lluch J."/>
            <person name="Castinel A."/>
            <person name="Donnadieu C."/>
            <person name="Desvignes T."/>
            <person name="Floi Bucao C."/>
            <person name="Jouanno E."/>
            <person name="Wen M."/>
            <person name="Mejri S."/>
            <person name="Dirks R."/>
            <person name="Jansen H."/>
            <person name="Henkel C."/>
            <person name="Chen W.J."/>
            <person name="Zahm M."/>
            <person name="Cabau C."/>
            <person name="Klopp C."/>
            <person name="Thompson A.W."/>
            <person name="Robinson-Rechavi M."/>
            <person name="Braasch I."/>
            <person name="Lecointre G."/>
            <person name="Bobe J."/>
            <person name="Postlethwait J.H."/>
            <person name="Berthelot C."/>
            <person name="Roest Crollius H."/>
            <person name="Guiguen Y."/>
        </authorList>
    </citation>
    <scope>NUCLEOTIDE SEQUENCE</scope>
    <source>
        <strain evidence="10">WJC10195</strain>
    </source>
</reference>
<dbReference type="SUPFAM" id="SSF57667">
    <property type="entry name" value="beta-beta-alpha zinc fingers"/>
    <property type="match status" value="1"/>
</dbReference>
<dbReference type="InterPro" id="IPR052035">
    <property type="entry name" value="ZnF_BED_domain_contain"/>
</dbReference>
<dbReference type="Proteomes" id="UP001152622">
    <property type="component" value="Chromosome 14"/>
</dbReference>
<keyword evidence="11" id="KW-1185">Reference proteome</keyword>
<protein>
    <recommendedName>
        <fullName evidence="9">BED-type domain-containing protein</fullName>
    </recommendedName>
</protein>
<keyword evidence="7" id="KW-0539">Nucleus</keyword>
<accession>A0A9Q1II69</accession>
<gene>
    <name evidence="10" type="ORF">SKAU_G00326610</name>
</gene>
<evidence type="ECO:0000256" key="6">
    <source>
        <dbReference type="ARBA" id="ARBA00023163"/>
    </source>
</evidence>
<dbReference type="EMBL" id="JAINUF010000014">
    <property type="protein sequence ID" value="KAJ8342733.1"/>
    <property type="molecule type" value="Genomic_DNA"/>
</dbReference>
<evidence type="ECO:0000259" key="9">
    <source>
        <dbReference type="PROSITE" id="PS50808"/>
    </source>
</evidence>
<dbReference type="SMART" id="SM00614">
    <property type="entry name" value="ZnF_BED"/>
    <property type="match status" value="1"/>
</dbReference>
<dbReference type="Pfam" id="PF02892">
    <property type="entry name" value="zf-BED"/>
    <property type="match status" value="1"/>
</dbReference>
<dbReference type="OrthoDB" id="1607513at2759"/>
<evidence type="ECO:0000256" key="3">
    <source>
        <dbReference type="ARBA" id="ARBA00022771"/>
    </source>
</evidence>
<comment type="subcellular location">
    <subcellularLocation>
        <location evidence="1">Nucleus</location>
    </subcellularLocation>
</comment>
<proteinExistence type="predicted"/>
<dbReference type="PROSITE" id="PS50808">
    <property type="entry name" value="ZF_BED"/>
    <property type="match status" value="1"/>
</dbReference>
<sequence length="274" mass="30896">MSEGKRSKVWDYFTKDPSGTVLCNLCAGLPVSQGSAKACQKNTTNLWCHLKLHHKEIHNEAYKEAHPGKAHEQQLFERTTKWTATDPRTRELDRILMEIMATDIQPYALVEVSGFKRLMQKIELSNDLLLYKRRLASLHTRSYSLVQPGGTPADAGVEESQYSLLKRSWAFYLSDSRLVGCSVQFSGDPDPSGGDHTLEWSKADSSASCIIPCAAVLRRLLEECGPTTRGIQTLRNTMRKSLDKRFSKMEECKEVVLACLLDPHLTQHLSSQRN</sequence>
<keyword evidence="2" id="KW-0479">Metal-binding</keyword>
<dbReference type="PANTHER" id="PTHR46481">
    <property type="entry name" value="ZINC FINGER BED DOMAIN-CONTAINING PROTEIN 4"/>
    <property type="match status" value="1"/>
</dbReference>
<evidence type="ECO:0000256" key="2">
    <source>
        <dbReference type="ARBA" id="ARBA00022723"/>
    </source>
</evidence>
<name>A0A9Q1II69_SYNKA</name>